<gene>
    <name evidence="2" type="ORF">GCM10022393_06690</name>
</gene>
<sequence length="81" mass="9324">MSKILKKLLKKTTPIRPKFQNNTSTMDTLPFTIKRIEKGIKKKAYTKLKNENSVLPKAKNIIFFLLIGKINNGFMLIIGIF</sequence>
<name>A0ABP7XC88_9FLAO</name>
<evidence type="ECO:0000313" key="3">
    <source>
        <dbReference type="Proteomes" id="UP001500459"/>
    </source>
</evidence>
<reference evidence="3" key="1">
    <citation type="journal article" date="2019" name="Int. J. Syst. Evol. Microbiol.">
        <title>The Global Catalogue of Microorganisms (GCM) 10K type strain sequencing project: providing services to taxonomists for standard genome sequencing and annotation.</title>
        <authorList>
            <consortium name="The Broad Institute Genomics Platform"/>
            <consortium name="The Broad Institute Genome Sequencing Center for Infectious Disease"/>
            <person name="Wu L."/>
            <person name="Ma J."/>
        </authorList>
    </citation>
    <scope>NUCLEOTIDE SEQUENCE [LARGE SCALE GENOMIC DNA]</scope>
    <source>
        <strain evidence="3">JCM 17106</strain>
    </source>
</reference>
<keyword evidence="1" id="KW-0812">Transmembrane</keyword>
<proteinExistence type="predicted"/>
<keyword evidence="3" id="KW-1185">Reference proteome</keyword>
<feature type="transmembrane region" description="Helical" evidence="1">
    <location>
        <begin position="61"/>
        <end position="80"/>
    </location>
</feature>
<protein>
    <submittedName>
        <fullName evidence="2">Uncharacterized protein</fullName>
    </submittedName>
</protein>
<evidence type="ECO:0000256" key="1">
    <source>
        <dbReference type="SAM" id="Phobius"/>
    </source>
</evidence>
<evidence type="ECO:0000313" key="2">
    <source>
        <dbReference type="EMBL" id="GAA4109877.1"/>
    </source>
</evidence>
<dbReference type="Proteomes" id="UP001500459">
    <property type="component" value="Unassembled WGS sequence"/>
</dbReference>
<keyword evidence="1" id="KW-1133">Transmembrane helix</keyword>
<keyword evidence="1" id="KW-0472">Membrane</keyword>
<organism evidence="2 3">
    <name type="scientific">Aquimarina addita</name>
    <dbReference type="NCBI Taxonomy" id="870485"/>
    <lineage>
        <taxon>Bacteria</taxon>
        <taxon>Pseudomonadati</taxon>
        <taxon>Bacteroidota</taxon>
        <taxon>Flavobacteriia</taxon>
        <taxon>Flavobacteriales</taxon>
        <taxon>Flavobacteriaceae</taxon>
        <taxon>Aquimarina</taxon>
    </lineage>
</organism>
<accession>A0ABP7XC88</accession>
<comment type="caution">
    <text evidence="2">The sequence shown here is derived from an EMBL/GenBank/DDBJ whole genome shotgun (WGS) entry which is preliminary data.</text>
</comment>
<dbReference type="EMBL" id="BAABCW010000002">
    <property type="protein sequence ID" value="GAA4109877.1"/>
    <property type="molecule type" value="Genomic_DNA"/>
</dbReference>